<dbReference type="InterPro" id="IPR000600">
    <property type="entry name" value="ROK"/>
</dbReference>
<evidence type="ECO:0000313" key="3">
    <source>
        <dbReference type="Proteomes" id="UP001167160"/>
    </source>
</evidence>
<sequence>MAGPIGERHLGTLSELAVLVATGAATTRGALAAATGLSRAGISQRIDQLISHGLMVESGSSAAARGRPPLTLRISPDLGVVCAVDLGATRCRLALTDLGGAVLEHAVEEIDIGEGPERILARTDDLLGTLLVRTGRTAGDVRAMAIGVPGPVDFATGTVVRPPIMPGWDGCRVPAFFAGGYDAPVLVDNDVNLMALGEVGRHGSAEHLLYVKAGTGIGCGIVSGGRLHRGAAGAAGDIGHIRVPGHEDVLCHCGSTGCVEAVASGRALVAALREAGLEVNSTADVVRLVSEGNPPARRLVRTAGERIGEVLAAAVSFHNPDVVVLGGSMAALHEDLLADIRGVVYRRALPLATRSLSIETSSLGDRAGTEGGYRLALDHLLTPAGLGRLLGQG</sequence>
<dbReference type="EMBL" id="JAMQGM010000016">
    <property type="protein sequence ID" value="MCM2577165.1"/>
    <property type="molecule type" value="Genomic_DNA"/>
</dbReference>
<dbReference type="Gene3D" id="3.30.420.40">
    <property type="match status" value="2"/>
</dbReference>
<name>A0ABT0X3P9_9ACTN</name>
<dbReference type="PANTHER" id="PTHR18964">
    <property type="entry name" value="ROK (REPRESSOR, ORF, KINASE) FAMILY"/>
    <property type="match status" value="1"/>
</dbReference>
<comment type="caution">
    <text evidence="2">The sequence shown here is derived from an EMBL/GenBank/DDBJ whole genome shotgun (WGS) entry which is preliminary data.</text>
</comment>
<dbReference type="Pfam" id="PF00480">
    <property type="entry name" value="ROK"/>
    <property type="match status" value="1"/>
</dbReference>
<proteinExistence type="inferred from homology"/>
<accession>A0ABT0X3P9</accession>
<keyword evidence="3" id="KW-1185">Reference proteome</keyword>
<dbReference type="Proteomes" id="UP001167160">
    <property type="component" value="Unassembled WGS sequence"/>
</dbReference>
<dbReference type="InterPro" id="IPR036390">
    <property type="entry name" value="WH_DNA-bd_sf"/>
</dbReference>
<evidence type="ECO:0000313" key="2">
    <source>
        <dbReference type="EMBL" id="MCM2577165.1"/>
    </source>
</evidence>
<dbReference type="SUPFAM" id="SSF53067">
    <property type="entry name" value="Actin-like ATPase domain"/>
    <property type="match status" value="1"/>
</dbReference>
<organism evidence="2 3">
    <name type="scientific">Streptomyces meridianus</name>
    <dbReference type="NCBI Taxonomy" id="2938945"/>
    <lineage>
        <taxon>Bacteria</taxon>
        <taxon>Bacillati</taxon>
        <taxon>Actinomycetota</taxon>
        <taxon>Actinomycetes</taxon>
        <taxon>Kitasatosporales</taxon>
        <taxon>Streptomycetaceae</taxon>
        <taxon>Streptomyces</taxon>
    </lineage>
</organism>
<gene>
    <name evidence="2" type="ORF">M1E25_07340</name>
</gene>
<dbReference type="InterPro" id="IPR036388">
    <property type="entry name" value="WH-like_DNA-bd_sf"/>
</dbReference>
<dbReference type="PANTHER" id="PTHR18964:SF173">
    <property type="entry name" value="GLUCOKINASE"/>
    <property type="match status" value="1"/>
</dbReference>
<reference evidence="2" key="1">
    <citation type="journal article" date="2023" name="Int. J. Syst. Evol. Microbiol.">
        <title>Streptomyces meridianus sp. nov. isolated from brackish water of the Tagus estuary in Alcochete, Portugal.</title>
        <authorList>
            <person name="Santos J.D.N."/>
            <person name="Klimek D."/>
            <person name="Calusinska M."/>
            <person name="Lobo Da Cunha A."/>
            <person name="Catita J."/>
            <person name="Goncalves H."/>
            <person name="Gonzalez I."/>
            <person name="Reyes F."/>
            <person name="Lage O.M."/>
        </authorList>
    </citation>
    <scope>NUCLEOTIDE SEQUENCE</scope>
    <source>
        <strain evidence="2">MTZ3.1</strain>
    </source>
</reference>
<dbReference type="RefSeq" id="WP_251411518.1">
    <property type="nucleotide sequence ID" value="NZ_JAMQGM010000016.1"/>
</dbReference>
<evidence type="ECO:0000256" key="1">
    <source>
        <dbReference type="ARBA" id="ARBA00006479"/>
    </source>
</evidence>
<protein>
    <submittedName>
        <fullName evidence="2">ROK family protein</fullName>
    </submittedName>
</protein>
<dbReference type="Gene3D" id="1.10.10.10">
    <property type="entry name" value="Winged helix-like DNA-binding domain superfamily/Winged helix DNA-binding domain"/>
    <property type="match status" value="1"/>
</dbReference>
<dbReference type="InterPro" id="IPR043129">
    <property type="entry name" value="ATPase_NBD"/>
</dbReference>
<dbReference type="SUPFAM" id="SSF46785">
    <property type="entry name" value="Winged helix' DNA-binding domain"/>
    <property type="match status" value="1"/>
</dbReference>
<comment type="similarity">
    <text evidence="1">Belongs to the ROK (NagC/XylR) family.</text>
</comment>